<keyword evidence="3" id="KW-1185">Reference proteome</keyword>
<dbReference type="PANTHER" id="PTHR20883:SF48">
    <property type="entry name" value="ECTOINE DIOXYGENASE"/>
    <property type="match status" value="1"/>
</dbReference>
<dbReference type="Proteomes" id="UP000308181">
    <property type="component" value="Unassembled WGS sequence"/>
</dbReference>
<reference evidence="2 3" key="1">
    <citation type="submission" date="2019-04" db="EMBL/GenBank/DDBJ databases">
        <title>Pedobacter sp. AR-3-17 sp. nov., isolated from Arctic soil.</title>
        <authorList>
            <person name="Dahal R.H."/>
            <person name="Kim D.-U."/>
        </authorList>
    </citation>
    <scope>NUCLEOTIDE SEQUENCE [LARGE SCALE GENOMIC DNA]</scope>
    <source>
        <strain evidence="2 3">AR-3-17</strain>
    </source>
</reference>
<dbReference type="PANTHER" id="PTHR20883">
    <property type="entry name" value="PHYTANOYL-COA DIOXYGENASE DOMAIN CONTAINING 1"/>
    <property type="match status" value="1"/>
</dbReference>
<protein>
    <submittedName>
        <fullName evidence="2">Phytanoyl-CoA dioxygenase</fullName>
    </submittedName>
</protein>
<evidence type="ECO:0000313" key="3">
    <source>
        <dbReference type="Proteomes" id="UP000308181"/>
    </source>
</evidence>
<sequence length="268" mass="31273">MKNKFNYSDKVATADFLKTMDRYGWIVYENALEPEFVDEINNSLEDAYERRRQIQILNGIDQNMEGTLHHLLEADNFALKFLDRLYCDDEMKLFLGGNYIINAFGGVMNSKNVQPYVQNIHRDVRTFWGKEKMMVQMMVLLDDFTPENGATHILSGSHKIADKPDELYFYENADRAIAKKGSIILFDSNLWHAAGKNTTKENRRVLTLSFTRPHFKQQLDYPRFLGYEYGETLSDGLRQVVGYKSRIPANLFEYYQPVNKRMYQPGQG</sequence>
<keyword evidence="2" id="KW-0560">Oxidoreductase</keyword>
<accession>A0A4U1BXX9</accession>
<organism evidence="2 3">
    <name type="scientific">Pedobacter cryophilus</name>
    <dbReference type="NCBI Taxonomy" id="2571271"/>
    <lineage>
        <taxon>Bacteria</taxon>
        <taxon>Pseudomonadati</taxon>
        <taxon>Bacteroidota</taxon>
        <taxon>Sphingobacteriia</taxon>
        <taxon>Sphingobacteriales</taxon>
        <taxon>Sphingobacteriaceae</taxon>
        <taxon>Pedobacter</taxon>
    </lineage>
</organism>
<dbReference type="GO" id="GO:0016706">
    <property type="term" value="F:2-oxoglutarate-dependent dioxygenase activity"/>
    <property type="evidence" value="ECO:0007669"/>
    <property type="project" value="UniProtKB-ARBA"/>
</dbReference>
<dbReference type="Gene3D" id="2.60.120.620">
    <property type="entry name" value="q2cbj1_9rhob like domain"/>
    <property type="match status" value="1"/>
</dbReference>
<name>A0A4U1BXX9_9SPHI</name>
<comment type="caution">
    <text evidence="2">The sequence shown here is derived from an EMBL/GenBank/DDBJ whole genome shotgun (WGS) entry which is preliminary data.</text>
</comment>
<proteinExistence type="predicted"/>
<dbReference type="InterPro" id="IPR008775">
    <property type="entry name" value="Phytyl_CoA_dOase-like"/>
</dbReference>
<dbReference type="SUPFAM" id="SSF51197">
    <property type="entry name" value="Clavaminate synthase-like"/>
    <property type="match status" value="1"/>
</dbReference>
<keyword evidence="2" id="KW-0223">Dioxygenase</keyword>
<comment type="cofactor">
    <cofactor evidence="1">
        <name>Fe(2+)</name>
        <dbReference type="ChEBI" id="CHEBI:29033"/>
    </cofactor>
</comment>
<dbReference type="EMBL" id="SWBP01000003">
    <property type="protein sequence ID" value="TKB97615.1"/>
    <property type="molecule type" value="Genomic_DNA"/>
</dbReference>
<evidence type="ECO:0000313" key="2">
    <source>
        <dbReference type="EMBL" id="TKB97615.1"/>
    </source>
</evidence>
<gene>
    <name evidence="2" type="ORF">FA046_09600</name>
</gene>
<dbReference type="RefSeq" id="WP_136826190.1">
    <property type="nucleotide sequence ID" value="NZ_SWBP01000003.1"/>
</dbReference>
<dbReference type="Pfam" id="PF05721">
    <property type="entry name" value="PhyH"/>
    <property type="match status" value="1"/>
</dbReference>
<dbReference type="AlphaFoldDB" id="A0A4U1BXX9"/>
<dbReference type="OrthoDB" id="976214at2"/>
<evidence type="ECO:0000256" key="1">
    <source>
        <dbReference type="ARBA" id="ARBA00001954"/>
    </source>
</evidence>
<dbReference type="GO" id="GO:0005506">
    <property type="term" value="F:iron ion binding"/>
    <property type="evidence" value="ECO:0007669"/>
    <property type="project" value="UniProtKB-ARBA"/>
</dbReference>